<organism evidence="3 4">
    <name type="scientific">Streptomyces liangshanensis</name>
    <dbReference type="NCBI Taxonomy" id="2717324"/>
    <lineage>
        <taxon>Bacteria</taxon>
        <taxon>Bacillati</taxon>
        <taxon>Actinomycetota</taxon>
        <taxon>Actinomycetes</taxon>
        <taxon>Kitasatosporales</taxon>
        <taxon>Streptomycetaceae</taxon>
        <taxon>Streptomyces</taxon>
    </lineage>
</organism>
<dbReference type="PANTHER" id="PTHR33745:SF1">
    <property type="entry name" value="RSBT ANTAGONIST PROTEIN RSBS"/>
    <property type="match status" value="1"/>
</dbReference>
<protein>
    <submittedName>
        <fullName evidence="3">STAS domain-containing protein</fullName>
    </submittedName>
</protein>
<proteinExistence type="predicted"/>
<name>A0A6G9H5Q2_9ACTN</name>
<feature type="region of interest" description="Disordered" evidence="1">
    <location>
        <begin position="119"/>
        <end position="160"/>
    </location>
</feature>
<evidence type="ECO:0000313" key="3">
    <source>
        <dbReference type="EMBL" id="QIQ05878.1"/>
    </source>
</evidence>
<evidence type="ECO:0000256" key="1">
    <source>
        <dbReference type="SAM" id="MobiDB-lite"/>
    </source>
</evidence>
<dbReference type="InterPro" id="IPR051932">
    <property type="entry name" value="Bact_StressResp_Reg"/>
</dbReference>
<dbReference type="Pfam" id="PF01740">
    <property type="entry name" value="STAS"/>
    <property type="match status" value="1"/>
</dbReference>
<dbReference type="EMBL" id="CP050177">
    <property type="protein sequence ID" value="QIQ05878.1"/>
    <property type="molecule type" value="Genomic_DNA"/>
</dbReference>
<reference evidence="3 4" key="1">
    <citation type="submission" date="2020-03" db="EMBL/GenBank/DDBJ databases">
        <title>A novel species.</title>
        <authorList>
            <person name="Gao J."/>
        </authorList>
    </citation>
    <scope>NUCLEOTIDE SEQUENCE [LARGE SCALE GENOMIC DNA]</scope>
    <source>
        <strain evidence="3 4">QMT-12</strain>
    </source>
</reference>
<dbReference type="PROSITE" id="PS50801">
    <property type="entry name" value="STAS"/>
    <property type="match status" value="1"/>
</dbReference>
<sequence>MSERVPVLRIGQVLLVSIQTDLDDQAVMLLQDDLAAKVVETGAHGVVIDITAVEIVDSFVGRMLSTIASISRMLDAETVVVGMRPAVAITLVELGLSLGGVTTALTLDKGLRALERSRARSLPGVAGESDADGGYGSGGGSGRDAAESDDGVADPDQILR</sequence>
<gene>
    <name evidence="3" type="ORF">HA039_29445</name>
</gene>
<dbReference type="SUPFAM" id="SSF52091">
    <property type="entry name" value="SpoIIaa-like"/>
    <property type="match status" value="1"/>
</dbReference>
<dbReference type="KEGG" id="slia:HA039_29445"/>
<evidence type="ECO:0000313" key="4">
    <source>
        <dbReference type="Proteomes" id="UP000501179"/>
    </source>
</evidence>
<dbReference type="Gene3D" id="3.30.750.24">
    <property type="entry name" value="STAS domain"/>
    <property type="match status" value="1"/>
</dbReference>
<dbReference type="AlphaFoldDB" id="A0A6G9H5Q2"/>
<dbReference type="InterPro" id="IPR002645">
    <property type="entry name" value="STAS_dom"/>
</dbReference>
<dbReference type="CDD" id="cd07041">
    <property type="entry name" value="STAS_RsbR_RsbS_like"/>
    <property type="match status" value="1"/>
</dbReference>
<feature type="domain" description="STAS" evidence="2">
    <location>
        <begin position="3"/>
        <end position="114"/>
    </location>
</feature>
<accession>A0A6G9H5Q2</accession>
<feature type="compositionally biased region" description="Gly residues" evidence="1">
    <location>
        <begin position="133"/>
        <end position="142"/>
    </location>
</feature>
<evidence type="ECO:0000259" key="2">
    <source>
        <dbReference type="PROSITE" id="PS50801"/>
    </source>
</evidence>
<dbReference type="Proteomes" id="UP000501179">
    <property type="component" value="Chromosome"/>
</dbReference>
<dbReference type="RefSeq" id="WP_167034411.1">
    <property type="nucleotide sequence ID" value="NZ_CP050177.1"/>
</dbReference>
<keyword evidence="4" id="KW-1185">Reference proteome</keyword>
<dbReference type="InterPro" id="IPR036513">
    <property type="entry name" value="STAS_dom_sf"/>
</dbReference>
<dbReference type="PANTHER" id="PTHR33745">
    <property type="entry name" value="RSBT ANTAGONIST PROTEIN RSBS-RELATED"/>
    <property type="match status" value="1"/>
</dbReference>